<dbReference type="STRING" id="1246995.AFR_03490"/>
<dbReference type="eggNOG" id="COG2199">
    <property type="taxonomic scope" value="Bacteria"/>
</dbReference>
<feature type="transmembrane region" description="Helical" evidence="1">
    <location>
        <begin position="7"/>
        <end position="25"/>
    </location>
</feature>
<dbReference type="InterPro" id="IPR043128">
    <property type="entry name" value="Rev_trsase/Diguanyl_cyclase"/>
</dbReference>
<dbReference type="Gene3D" id="3.30.70.270">
    <property type="match status" value="1"/>
</dbReference>
<keyword evidence="1" id="KW-1133">Transmembrane helix</keyword>
<dbReference type="RefSeq" id="WP_023357930.1">
    <property type="nucleotide sequence ID" value="NC_022657.1"/>
</dbReference>
<dbReference type="PROSITE" id="PS50887">
    <property type="entry name" value="GGDEF"/>
    <property type="match status" value="1"/>
</dbReference>
<dbReference type="HOGENOM" id="CLU_000445_11_30_11"/>
<reference evidence="3 4" key="1">
    <citation type="journal article" date="2014" name="J. Biotechnol.">
        <title>Complete genome sequence of the actinobacterium Actinoplanes friuliensis HAG 010964, producer of the lipopeptide antibiotic friulimycin.</title>
        <authorList>
            <person name="Ruckert C."/>
            <person name="Szczepanowski R."/>
            <person name="Albersmeier A."/>
            <person name="Goesmann A."/>
            <person name="Fischer N."/>
            <person name="Steinkamper A."/>
            <person name="Puhler A."/>
            <person name="Biener R."/>
            <person name="Schwartz D."/>
            <person name="Kalinowski J."/>
        </authorList>
    </citation>
    <scope>NUCLEOTIDE SEQUENCE [LARGE SCALE GENOMIC DNA]</scope>
    <source>
        <strain evidence="3 4">DSM 7358</strain>
    </source>
</reference>
<feature type="transmembrane region" description="Helical" evidence="1">
    <location>
        <begin position="214"/>
        <end position="235"/>
    </location>
</feature>
<feature type="domain" description="GGDEF" evidence="2">
    <location>
        <begin position="339"/>
        <end position="468"/>
    </location>
</feature>
<evidence type="ECO:0000313" key="4">
    <source>
        <dbReference type="Proteomes" id="UP000017746"/>
    </source>
</evidence>
<dbReference type="CDD" id="cd01949">
    <property type="entry name" value="GGDEF"/>
    <property type="match status" value="1"/>
</dbReference>
<dbReference type="Pfam" id="PF00990">
    <property type="entry name" value="GGDEF"/>
    <property type="match status" value="1"/>
</dbReference>
<name>U5VQ96_9ACTN</name>
<gene>
    <name evidence="3" type="ORF">AFR_03490</name>
</gene>
<dbReference type="SUPFAM" id="SSF55073">
    <property type="entry name" value="Nucleotide cyclase"/>
    <property type="match status" value="1"/>
</dbReference>
<dbReference type="PANTHER" id="PTHR46663">
    <property type="entry name" value="DIGUANYLATE CYCLASE DGCT-RELATED"/>
    <property type="match status" value="1"/>
</dbReference>
<dbReference type="PANTHER" id="PTHR46663:SF2">
    <property type="entry name" value="GGDEF DOMAIN-CONTAINING PROTEIN"/>
    <property type="match status" value="1"/>
</dbReference>
<accession>U5VQ96</accession>
<sequence>MSRAGVWIFLVVTFVVAAVEVAVYFRLAGEIVHVTAYVLLCAVAWWSAFRRHEGRDRRIWLLVAACQTLWFTGDAYELLELHLLGETSAVGPADVFWLGPYPLLATALALMARRRAPGRLRSSVVDALTLTVAAAAVSWPFVMKPLTDGATFAEAAVPLLYPIGDVVLLTAVLLIALSPGARTAPTRLLLAGVVWYLLMDVGWTALPYLVSEDIYGRLNAAMLIGNALITAAGLHPARAELVSPGRASRTLHPARVFFLAVALLTPPVLNVFIRPDLVGLLASVVCALLVVVRFVLVVREQARTQEQLAHQADRDPLTGLANRSVLGDRLARTVPAPDAPVAVLYLDLDGFKEINDQYGHEAGDVVLRTVSERLTVAVREGDLVARLGGDEFVLLCPGVSAEEAVTLAERIISDVARPVAFEGHHLVVGGSIGIAARTEPAAEGLLRSADAAMYEAKRLGRGRWILAG</sequence>
<dbReference type="PATRIC" id="fig|1246995.3.peg.701"/>
<dbReference type="EMBL" id="CP006272">
    <property type="protein sequence ID" value="AGZ38987.1"/>
    <property type="molecule type" value="Genomic_DNA"/>
</dbReference>
<proteinExistence type="predicted"/>
<dbReference type="SMART" id="SM00267">
    <property type="entry name" value="GGDEF"/>
    <property type="match status" value="1"/>
</dbReference>
<organism evidence="3 4">
    <name type="scientific">Actinoplanes friuliensis DSM 7358</name>
    <dbReference type="NCBI Taxonomy" id="1246995"/>
    <lineage>
        <taxon>Bacteria</taxon>
        <taxon>Bacillati</taxon>
        <taxon>Actinomycetota</taxon>
        <taxon>Actinomycetes</taxon>
        <taxon>Micromonosporales</taxon>
        <taxon>Micromonosporaceae</taxon>
        <taxon>Actinoplanes</taxon>
    </lineage>
</organism>
<dbReference type="Proteomes" id="UP000017746">
    <property type="component" value="Chromosome"/>
</dbReference>
<dbReference type="InterPro" id="IPR029787">
    <property type="entry name" value="Nucleotide_cyclase"/>
</dbReference>
<feature type="transmembrane region" description="Helical" evidence="1">
    <location>
        <begin position="188"/>
        <end position="208"/>
    </location>
</feature>
<feature type="transmembrane region" description="Helical" evidence="1">
    <location>
        <begin position="124"/>
        <end position="143"/>
    </location>
</feature>
<feature type="transmembrane region" description="Helical" evidence="1">
    <location>
        <begin position="256"/>
        <end position="273"/>
    </location>
</feature>
<keyword evidence="1" id="KW-0472">Membrane</keyword>
<protein>
    <recommendedName>
        <fullName evidence="2">GGDEF domain-containing protein</fullName>
    </recommendedName>
</protein>
<keyword evidence="1" id="KW-0812">Transmembrane</keyword>
<dbReference type="AlphaFoldDB" id="U5VQ96"/>
<dbReference type="KEGG" id="afs:AFR_03490"/>
<dbReference type="FunFam" id="3.30.70.270:FF:000001">
    <property type="entry name" value="Diguanylate cyclase domain protein"/>
    <property type="match status" value="1"/>
</dbReference>
<feature type="transmembrane region" description="Helical" evidence="1">
    <location>
        <begin position="155"/>
        <end position="176"/>
    </location>
</feature>
<evidence type="ECO:0000313" key="3">
    <source>
        <dbReference type="EMBL" id="AGZ38987.1"/>
    </source>
</evidence>
<dbReference type="InterPro" id="IPR052163">
    <property type="entry name" value="DGC-Regulatory_Protein"/>
</dbReference>
<dbReference type="NCBIfam" id="TIGR00254">
    <property type="entry name" value="GGDEF"/>
    <property type="match status" value="1"/>
</dbReference>
<evidence type="ECO:0000259" key="2">
    <source>
        <dbReference type="PROSITE" id="PS50887"/>
    </source>
</evidence>
<dbReference type="OrthoDB" id="3514519at2"/>
<dbReference type="InterPro" id="IPR000160">
    <property type="entry name" value="GGDEF_dom"/>
</dbReference>
<feature type="transmembrane region" description="Helical" evidence="1">
    <location>
        <begin position="279"/>
        <end position="298"/>
    </location>
</feature>
<keyword evidence="4" id="KW-1185">Reference proteome</keyword>
<evidence type="ECO:0000256" key="1">
    <source>
        <dbReference type="SAM" id="Phobius"/>
    </source>
</evidence>
<feature type="transmembrane region" description="Helical" evidence="1">
    <location>
        <begin position="31"/>
        <end position="47"/>
    </location>
</feature>